<dbReference type="EMBL" id="JAWJWF010000002">
    <property type="protein sequence ID" value="KAK6638053.1"/>
    <property type="molecule type" value="Genomic_DNA"/>
</dbReference>
<keyword evidence="5" id="KW-0862">Zinc</keyword>
<dbReference type="PANTHER" id="PTHR13204">
    <property type="entry name" value="PTD012 PROTEIN"/>
    <property type="match status" value="1"/>
</dbReference>
<dbReference type="SUPFAM" id="SSF117856">
    <property type="entry name" value="AF0104/ALDC/Ptd012-like"/>
    <property type="match status" value="1"/>
</dbReference>
<dbReference type="PANTHER" id="PTHR13204:SF1">
    <property type="entry name" value="ESTER HYDROLASE C11ORF54"/>
    <property type="match status" value="1"/>
</dbReference>
<reference evidence="8 9" key="1">
    <citation type="submission" date="2023-09" db="EMBL/GenBank/DDBJ databases">
        <title>Genomes of two closely related lineages of the louse Polyplax serrata with different host specificities.</title>
        <authorList>
            <person name="Martinu J."/>
            <person name="Tarabai H."/>
            <person name="Stefka J."/>
            <person name="Hypsa V."/>
        </authorList>
    </citation>
    <scope>NUCLEOTIDE SEQUENCE [LARGE SCALE GENOMIC DNA]</scope>
    <source>
        <strain evidence="8">98ZLc_SE</strain>
    </source>
</reference>
<dbReference type="Proteomes" id="UP001359485">
    <property type="component" value="Unassembled WGS sequence"/>
</dbReference>
<keyword evidence="3" id="KW-0479">Metal-binding</keyword>
<keyword evidence="6" id="KW-0539">Nucleus</keyword>
<dbReference type="InterPro" id="IPR015021">
    <property type="entry name" value="C11orf54_DUF1907"/>
</dbReference>
<proteinExistence type="predicted"/>
<evidence type="ECO:0000256" key="5">
    <source>
        <dbReference type="ARBA" id="ARBA00022833"/>
    </source>
</evidence>
<keyword evidence="4" id="KW-0378">Hydrolase</keyword>
<keyword evidence="9" id="KW-1185">Reference proteome</keyword>
<evidence type="ECO:0000256" key="4">
    <source>
        <dbReference type="ARBA" id="ARBA00022801"/>
    </source>
</evidence>
<evidence type="ECO:0000313" key="8">
    <source>
        <dbReference type="EMBL" id="KAK6638053.1"/>
    </source>
</evidence>
<feature type="domain" description="DUF1907" evidence="7">
    <location>
        <begin position="29"/>
        <end position="308"/>
    </location>
</feature>
<evidence type="ECO:0000313" key="9">
    <source>
        <dbReference type="Proteomes" id="UP001359485"/>
    </source>
</evidence>
<dbReference type="CDD" id="cd17298">
    <property type="entry name" value="DUF1907"/>
    <property type="match status" value="1"/>
</dbReference>
<evidence type="ECO:0000256" key="2">
    <source>
        <dbReference type="ARBA" id="ARBA00011245"/>
    </source>
</evidence>
<gene>
    <name evidence="8" type="ORF">RUM44_008478</name>
</gene>
<dbReference type="Pfam" id="PF08925">
    <property type="entry name" value="DUF1907"/>
    <property type="match status" value="1"/>
</dbReference>
<name>A0ABR1BDA3_POLSC</name>
<dbReference type="SMART" id="SM01168">
    <property type="entry name" value="DUF1907"/>
    <property type="match status" value="1"/>
</dbReference>
<organism evidence="8 9">
    <name type="scientific">Polyplax serrata</name>
    <name type="common">Common mouse louse</name>
    <dbReference type="NCBI Taxonomy" id="468196"/>
    <lineage>
        <taxon>Eukaryota</taxon>
        <taxon>Metazoa</taxon>
        <taxon>Ecdysozoa</taxon>
        <taxon>Arthropoda</taxon>
        <taxon>Hexapoda</taxon>
        <taxon>Insecta</taxon>
        <taxon>Pterygota</taxon>
        <taxon>Neoptera</taxon>
        <taxon>Paraneoptera</taxon>
        <taxon>Psocodea</taxon>
        <taxon>Troctomorpha</taxon>
        <taxon>Phthiraptera</taxon>
        <taxon>Anoplura</taxon>
        <taxon>Polyplacidae</taxon>
        <taxon>Polyplax</taxon>
    </lineage>
</organism>
<comment type="caution">
    <text evidence="8">The sequence shown here is derived from an EMBL/GenBank/DDBJ whole genome shotgun (WGS) entry which is preliminary data.</text>
</comment>
<evidence type="ECO:0000256" key="3">
    <source>
        <dbReference type="ARBA" id="ARBA00022723"/>
    </source>
</evidence>
<sequence length="320" mass="35570">MIGDTVKIDSSMVESFSLSSVPLEELADLLNERLKSNFEDVDVTVSDCPDLSEAPFTLACKGLTGKAVIVDVGGVPYLLPRPLREKLYDLRDIGKLLNLDPCYITGAGAGPWPYAGTNCEMMINLKLDGDTVENKTRIAKVDTTNGKCLQEVLPNNECRHAVLSNLYCSLGQEGKVLKISCAKRIGKDDFVASIRKILADKFNNKYIGLGGVFLIQKGKVKQHVMPDFSKQDINSETDLNNWLKFYEMDTPLIAVGTLINRDPGLDLRLQHFHSFSHHGEGGHYHIDTTPNDVEYLAYFGLAEKLYRIDKPAVTHTYGRD</sequence>
<accession>A0ABR1BDA3</accession>
<comment type="subunit">
    <text evidence="2">Monomer.</text>
</comment>
<protein>
    <recommendedName>
        <fullName evidence="7">DUF1907 domain-containing protein</fullName>
    </recommendedName>
</protein>
<evidence type="ECO:0000259" key="7">
    <source>
        <dbReference type="SMART" id="SM01168"/>
    </source>
</evidence>
<evidence type="ECO:0000256" key="6">
    <source>
        <dbReference type="ARBA" id="ARBA00023242"/>
    </source>
</evidence>
<comment type="subcellular location">
    <subcellularLocation>
        <location evidence="1">Nucleus</location>
    </subcellularLocation>
</comment>
<evidence type="ECO:0000256" key="1">
    <source>
        <dbReference type="ARBA" id="ARBA00004123"/>
    </source>
</evidence>